<keyword evidence="3" id="KW-1185">Reference proteome</keyword>
<evidence type="ECO:0000313" key="3">
    <source>
        <dbReference type="Proteomes" id="UP001151760"/>
    </source>
</evidence>
<name>A0ABQ5AZH5_9ASTR</name>
<reference evidence="2" key="2">
    <citation type="submission" date="2022-01" db="EMBL/GenBank/DDBJ databases">
        <authorList>
            <person name="Yamashiro T."/>
            <person name="Shiraishi A."/>
            <person name="Satake H."/>
            <person name="Nakayama K."/>
        </authorList>
    </citation>
    <scope>NUCLEOTIDE SEQUENCE</scope>
</reference>
<reference evidence="2" key="1">
    <citation type="journal article" date="2022" name="Int. J. Mol. Sci.">
        <title>Draft Genome of Tanacetum Coccineum: Genomic Comparison of Closely Related Tanacetum-Family Plants.</title>
        <authorList>
            <person name="Yamashiro T."/>
            <person name="Shiraishi A."/>
            <person name="Nakayama K."/>
            <person name="Satake H."/>
        </authorList>
    </citation>
    <scope>NUCLEOTIDE SEQUENCE</scope>
</reference>
<dbReference type="EMBL" id="BQNB010012678">
    <property type="protein sequence ID" value="GJT06556.1"/>
    <property type="molecule type" value="Genomic_DNA"/>
</dbReference>
<dbReference type="Proteomes" id="UP001151760">
    <property type="component" value="Unassembled WGS sequence"/>
</dbReference>
<gene>
    <name evidence="2" type="ORF">Tco_0841018</name>
</gene>
<proteinExistence type="predicted"/>
<feature type="compositionally biased region" description="Polar residues" evidence="1">
    <location>
        <begin position="15"/>
        <end position="24"/>
    </location>
</feature>
<organism evidence="2 3">
    <name type="scientific">Tanacetum coccineum</name>
    <dbReference type="NCBI Taxonomy" id="301880"/>
    <lineage>
        <taxon>Eukaryota</taxon>
        <taxon>Viridiplantae</taxon>
        <taxon>Streptophyta</taxon>
        <taxon>Embryophyta</taxon>
        <taxon>Tracheophyta</taxon>
        <taxon>Spermatophyta</taxon>
        <taxon>Magnoliopsida</taxon>
        <taxon>eudicotyledons</taxon>
        <taxon>Gunneridae</taxon>
        <taxon>Pentapetalae</taxon>
        <taxon>asterids</taxon>
        <taxon>campanulids</taxon>
        <taxon>Asterales</taxon>
        <taxon>Asteraceae</taxon>
        <taxon>Asteroideae</taxon>
        <taxon>Anthemideae</taxon>
        <taxon>Anthemidinae</taxon>
        <taxon>Tanacetum</taxon>
    </lineage>
</organism>
<evidence type="ECO:0000256" key="1">
    <source>
        <dbReference type="SAM" id="MobiDB-lite"/>
    </source>
</evidence>
<comment type="caution">
    <text evidence="2">The sequence shown here is derived from an EMBL/GenBank/DDBJ whole genome shotgun (WGS) entry which is preliminary data.</text>
</comment>
<evidence type="ECO:0000313" key="2">
    <source>
        <dbReference type="EMBL" id="GJT06556.1"/>
    </source>
</evidence>
<protein>
    <submittedName>
        <fullName evidence="2">Uncharacterized protein</fullName>
    </submittedName>
</protein>
<feature type="region of interest" description="Disordered" evidence="1">
    <location>
        <begin position="1"/>
        <end position="24"/>
    </location>
</feature>
<sequence length="102" mass="11743">MHKKPVQPQPELQPHNPNITTTSQEDYNRFLNEPTEVEMSDLLNEPTYTETQTLTMAGLRISWQASSPKCFQGKDFEFLINKLGMKNMSPETLKSLAEENKE</sequence>
<accession>A0ABQ5AZH5</accession>